<dbReference type="AlphaFoldDB" id="A0A1J8QZI8"/>
<proteinExistence type="predicted"/>
<protein>
    <submittedName>
        <fullName evidence="1">Uncharacterized protein</fullName>
    </submittedName>
</protein>
<evidence type="ECO:0000313" key="1">
    <source>
        <dbReference type="EMBL" id="OJA14882.1"/>
    </source>
</evidence>
<gene>
    <name evidence="1" type="ORF">AZE42_14144</name>
</gene>
<evidence type="ECO:0000313" key="2">
    <source>
        <dbReference type="Proteomes" id="UP000183567"/>
    </source>
</evidence>
<keyword evidence="2" id="KW-1185">Reference proteome</keyword>
<sequence length="22" mass="2367">MSSFSIIMTLAPPITWVAVTNS</sequence>
<dbReference type="EMBL" id="LVVM01003457">
    <property type="protein sequence ID" value="OJA14882.1"/>
    <property type="molecule type" value="Genomic_DNA"/>
</dbReference>
<name>A0A1J8QZI8_9AGAM</name>
<comment type="caution">
    <text evidence="1">The sequence shown here is derived from an EMBL/GenBank/DDBJ whole genome shotgun (WGS) entry which is preliminary data.</text>
</comment>
<accession>A0A1J8QZI8</accession>
<dbReference type="Proteomes" id="UP000183567">
    <property type="component" value="Unassembled WGS sequence"/>
</dbReference>
<organism evidence="1 2">
    <name type="scientific">Rhizopogon vesiculosus</name>
    <dbReference type="NCBI Taxonomy" id="180088"/>
    <lineage>
        <taxon>Eukaryota</taxon>
        <taxon>Fungi</taxon>
        <taxon>Dikarya</taxon>
        <taxon>Basidiomycota</taxon>
        <taxon>Agaricomycotina</taxon>
        <taxon>Agaricomycetes</taxon>
        <taxon>Agaricomycetidae</taxon>
        <taxon>Boletales</taxon>
        <taxon>Suillineae</taxon>
        <taxon>Rhizopogonaceae</taxon>
        <taxon>Rhizopogon</taxon>
    </lineage>
</organism>
<reference evidence="1 2" key="1">
    <citation type="submission" date="2016-03" db="EMBL/GenBank/DDBJ databases">
        <title>Comparative genomics of the ectomycorrhizal sister species Rhizopogon vinicolor and Rhizopogon vesiculosus (Basidiomycota: Boletales) reveals a divergence of the mating type B locus.</title>
        <authorList>
            <person name="Mujic A.B."/>
            <person name="Kuo A."/>
            <person name="Tritt A."/>
            <person name="Lipzen A."/>
            <person name="Chen C."/>
            <person name="Johnson J."/>
            <person name="Sharma A."/>
            <person name="Barry K."/>
            <person name="Grigoriev I.V."/>
            <person name="Spatafora J.W."/>
        </authorList>
    </citation>
    <scope>NUCLEOTIDE SEQUENCE [LARGE SCALE GENOMIC DNA]</scope>
    <source>
        <strain evidence="1 2">AM-OR11-056</strain>
    </source>
</reference>